<sequence length="233" mass="26678">MTLVLVFSCVTSIIRHYMDDSSFHLGYLTFLSNSVMYLTVSTSLFTNFYRLIRIYFDASLDRSYKKRLGMLVSMVGIVFSIQTIRFGYALLKVMKLNVLHNGIEMKRMECATNDISNSKSCVAFSWYYSLLHLFFDFLPTGLLLVTFNLLNSQGSAKRKTRPKKYLDTHSDASKSPTSAHRSGGGVDTPQTSINSVHPYPKNKPRKPARKRPQRRAIRYDTVPDIEEDFVMVP</sequence>
<dbReference type="Proteomes" id="UP001281761">
    <property type="component" value="Unassembled WGS sequence"/>
</dbReference>
<feature type="region of interest" description="Disordered" evidence="1">
    <location>
        <begin position="158"/>
        <end position="220"/>
    </location>
</feature>
<organism evidence="3 4">
    <name type="scientific">Blattamonas nauphoetae</name>
    <dbReference type="NCBI Taxonomy" id="2049346"/>
    <lineage>
        <taxon>Eukaryota</taxon>
        <taxon>Metamonada</taxon>
        <taxon>Preaxostyla</taxon>
        <taxon>Oxymonadida</taxon>
        <taxon>Blattamonas</taxon>
    </lineage>
</organism>
<comment type="caution">
    <text evidence="3">The sequence shown here is derived from an EMBL/GenBank/DDBJ whole genome shotgun (WGS) entry which is preliminary data.</text>
</comment>
<evidence type="ECO:0000313" key="3">
    <source>
        <dbReference type="EMBL" id="KAK2962692.1"/>
    </source>
</evidence>
<feature type="transmembrane region" description="Helical" evidence="2">
    <location>
        <begin position="126"/>
        <end position="150"/>
    </location>
</feature>
<feature type="compositionally biased region" description="Basic residues" evidence="1">
    <location>
        <begin position="200"/>
        <end position="216"/>
    </location>
</feature>
<keyword evidence="2" id="KW-0472">Membrane</keyword>
<evidence type="ECO:0000313" key="4">
    <source>
        <dbReference type="Proteomes" id="UP001281761"/>
    </source>
</evidence>
<gene>
    <name evidence="3" type="ORF">BLNAU_2525</name>
</gene>
<evidence type="ECO:0000256" key="2">
    <source>
        <dbReference type="SAM" id="Phobius"/>
    </source>
</evidence>
<proteinExistence type="predicted"/>
<feature type="transmembrane region" description="Helical" evidence="2">
    <location>
        <begin position="25"/>
        <end position="49"/>
    </location>
</feature>
<keyword evidence="4" id="KW-1185">Reference proteome</keyword>
<feature type="transmembrane region" description="Helical" evidence="2">
    <location>
        <begin position="70"/>
        <end position="91"/>
    </location>
</feature>
<dbReference type="EMBL" id="JARBJD010000010">
    <property type="protein sequence ID" value="KAK2962692.1"/>
    <property type="molecule type" value="Genomic_DNA"/>
</dbReference>
<name>A0ABQ9YG13_9EUKA</name>
<protein>
    <submittedName>
        <fullName evidence="3">Uncharacterized protein</fullName>
    </submittedName>
</protein>
<reference evidence="3 4" key="1">
    <citation type="journal article" date="2022" name="bioRxiv">
        <title>Genomics of Preaxostyla Flagellates Illuminates Evolutionary Transitions and the Path Towards Mitochondrial Loss.</title>
        <authorList>
            <person name="Novak L.V.F."/>
            <person name="Treitli S.C."/>
            <person name="Pyrih J."/>
            <person name="Halakuc P."/>
            <person name="Pipaliya S.V."/>
            <person name="Vacek V."/>
            <person name="Brzon O."/>
            <person name="Soukal P."/>
            <person name="Eme L."/>
            <person name="Dacks J.B."/>
            <person name="Karnkowska A."/>
            <person name="Elias M."/>
            <person name="Hampl V."/>
        </authorList>
    </citation>
    <scope>NUCLEOTIDE SEQUENCE [LARGE SCALE GENOMIC DNA]</scope>
    <source>
        <strain evidence="3">NAU3</strain>
        <tissue evidence="3">Gut</tissue>
    </source>
</reference>
<keyword evidence="2" id="KW-1133">Transmembrane helix</keyword>
<evidence type="ECO:0000256" key="1">
    <source>
        <dbReference type="SAM" id="MobiDB-lite"/>
    </source>
</evidence>
<accession>A0ABQ9YG13</accession>
<keyword evidence="2" id="KW-0812">Transmembrane</keyword>